<evidence type="ECO:0000256" key="4">
    <source>
        <dbReference type="ARBA" id="ARBA00022723"/>
    </source>
</evidence>
<dbReference type="Pfam" id="PF13880">
    <property type="entry name" value="Acetyltransf_13"/>
    <property type="match status" value="1"/>
</dbReference>
<evidence type="ECO:0000256" key="9">
    <source>
        <dbReference type="ARBA" id="ARBA00023315"/>
    </source>
</evidence>
<evidence type="ECO:0000256" key="6">
    <source>
        <dbReference type="ARBA" id="ARBA00022833"/>
    </source>
</evidence>
<dbReference type="InterPro" id="IPR028005">
    <property type="entry name" value="AcTrfase_ESCO_Znf_dom"/>
</dbReference>
<evidence type="ECO:0000313" key="13">
    <source>
        <dbReference type="EMBL" id="KAK6179549.1"/>
    </source>
</evidence>
<reference evidence="13 14" key="1">
    <citation type="submission" date="2024-01" db="EMBL/GenBank/DDBJ databases">
        <title>The genome of the rayed Mediterranean limpet Patella caerulea (Linnaeus, 1758).</title>
        <authorList>
            <person name="Anh-Thu Weber A."/>
            <person name="Halstead-Nussloch G."/>
        </authorList>
    </citation>
    <scope>NUCLEOTIDE SEQUENCE [LARGE SCALE GENOMIC DNA]</scope>
    <source>
        <strain evidence="13">AATW-2023a</strain>
        <tissue evidence="13">Whole specimen</tissue>
    </source>
</reference>
<evidence type="ECO:0000313" key="14">
    <source>
        <dbReference type="Proteomes" id="UP001347796"/>
    </source>
</evidence>
<keyword evidence="4" id="KW-0479">Metal-binding</keyword>
<comment type="similarity">
    <text evidence="2">Belongs to the acetyltransferase family. ECO subfamily.</text>
</comment>
<evidence type="ECO:0000256" key="5">
    <source>
        <dbReference type="ARBA" id="ARBA00022771"/>
    </source>
</evidence>
<feature type="domain" description="N-acetyltransferase ESCO zinc-finger" evidence="11">
    <location>
        <begin position="596"/>
        <end position="633"/>
    </location>
</feature>
<keyword evidence="8" id="KW-0131">Cell cycle</keyword>
<dbReference type="GO" id="GO:0005634">
    <property type="term" value="C:nucleus"/>
    <property type="evidence" value="ECO:0007669"/>
    <property type="project" value="UniProtKB-SubCell"/>
</dbReference>
<comment type="caution">
    <text evidence="13">The sequence shown here is derived from an EMBL/GenBank/DDBJ whole genome shotgun (WGS) entry which is preliminary data.</text>
</comment>
<dbReference type="Pfam" id="PF13878">
    <property type="entry name" value="zf-C2H2_3"/>
    <property type="match status" value="1"/>
</dbReference>
<feature type="compositionally biased region" description="Polar residues" evidence="10">
    <location>
        <begin position="80"/>
        <end position="90"/>
    </location>
</feature>
<keyword evidence="14" id="KW-1185">Reference proteome</keyword>
<accession>A0AAN8PMB4</accession>
<evidence type="ECO:0000256" key="10">
    <source>
        <dbReference type="SAM" id="MobiDB-lite"/>
    </source>
</evidence>
<dbReference type="GO" id="GO:0007064">
    <property type="term" value="P:mitotic sister chromatid cohesion"/>
    <property type="evidence" value="ECO:0007669"/>
    <property type="project" value="TreeGrafter"/>
</dbReference>
<dbReference type="EMBL" id="JAZGQO010000008">
    <property type="protein sequence ID" value="KAK6179549.1"/>
    <property type="molecule type" value="Genomic_DNA"/>
</dbReference>
<evidence type="ECO:0000259" key="11">
    <source>
        <dbReference type="Pfam" id="PF13878"/>
    </source>
</evidence>
<evidence type="ECO:0008006" key="15">
    <source>
        <dbReference type="Google" id="ProtNLM"/>
    </source>
</evidence>
<evidence type="ECO:0000256" key="1">
    <source>
        <dbReference type="ARBA" id="ARBA00004123"/>
    </source>
</evidence>
<evidence type="ECO:0000256" key="8">
    <source>
        <dbReference type="ARBA" id="ARBA00023306"/>
    </source>
</evidence>
<dbReference type="GO" id="GO:0008270">
    <property type="term" value="F:zinc ion binding"/>
    <property type="evidence" value="ECO:0007669"/>
    <property type="project" value="UniProtKB-KW"/>
</dbReference>
<evidence type="ECO:0000256" key="7">
    <source>
        <dbReference type="ARBA" id="ARBA00023242"/>
    </source>
</evidence>
<evidence type="ECO:0000256" key="3">
    <source>
        <dbReference type="ARBA" id="ARBA00022679"/>
    </source>
</evidence>
<sequence>MDDNSSCNLSKKRRWLSSPDEGKKRLNGELSPRKRRRMKSVESPNSSPLKSPFVSDSDDAPTFRTKSFYRSKGNSKFAAITSSTKENQPSPLKKLTPRRISSRIQSLTLSESESDHTVSVKTAPIKKDNFRSNRLKSMTSSDSESEPNFVKVLRSRSNKITECSTEYDFPSVIPIIKDLTISEKRKAYSESKINPRISRKTITHTPPLKKNSGKKFFSAKCPSNPKSVGSASVIVRKGFDLKFVPRRISDQFSNTKSKNKTPKLLNKSKTLKQKEARAFVRKLSSKIIDECHSATAISNKNLDQTEICMNSNPSPKSISCISSDLKTTVTSEETTEMVSQDSAVVIGISNESYADSVGYLPLLKSPTEPEQPFSGSQDLFSDAVSDISMASSYASGPCERKLRSGITYSPSQKQNQSDGLTSPSRKKLQLDILDSPSRRSLRLDAMMNSPSAQGLRSDSLESPLKKRKVLTPLNKLLNSPCKSNIISESILNSPDKRVLRSESPLRKKLAENCPSASPVKQIVCNVSSPSLSLPVKSMSSDKPLFSIFGTPDQRRSLKNMVPKSPSVKSISPGSTPKLSPKLKKLIKDKDGKNVEQLILDAGQKKFGATVCDVCGMVYTHADPVDETTHAKFHISLINTLKFTGWKKERIVQEYPLDGSRIIMVLSDDPKYSTKKVADINKIMGQELGFPEQAMSFHSNYKAFLYISEEKTIEGCCIAESINEGFRVIPEQISSAPIPNECHQQRPWYCETKAEKADIGISRIWVYKLARQKGIGSRLLDSVRSCFHYGGVIDRKQIAFSDPTPDGKKFATKYTGSPAFLVYKYTR</sequence>
<keyword evidence="5" id="KW-0863">Zinc-finger</keyword>
<feature type="domain" description="N-acetyltransferase ESCO acetyl-transferase" evidence="12">
    <location>
        <begin position="755"/>
        <end position="822"/>
    </location>
</feature>
<dbReference type="GO" id="GO:0000785">
    <property type="term" value="C:chromatin"/>
    <property type="evidence" value="ECO:0007669"/>
    <property type="project" value="TreeGrafter"/>
</dbReference>
<name>A0AAN8PMB4_PATCE</name>
<comment type="subcellular location">
    <subcellularLocation>
        <location evidence="1">Nucleus</location>
    </subcellularLocation>
</comment>
<evidence type="ECO:0000256" key="2">
    <source>
        <dbReference type="ARBA" id="ARBA00005816"/>
    </source>
</evidence>
<keyword evidence="9" id="KW-0012">Acyltransferase</keyword>
<organism evidence="13 14">
    <name type="scientific">Patella caerulea</name>
    <name type="common">Rayed Mediterranean limpet</name>
    <dbReference type="NCBI Taxonomy" id="87958"/>
    <lineage>
        <taxon>Eukaryota</taxon>
        <taxon>Metazoa</taxon>
        <taxon>Spiralia</taxon>
        <taxon>Lophotrochozoa</taxon>
        <taxon>Mollusca</taxon>
        <taxon>Gastropoda</taxon>
        <taxon>Patellogastropoda</taxon>
        <taxon>Patelloidea</taxon>
        <taxon>Patellidae</taxon>
        <taxon>Patella</taxon>
    </lineage>
</organism>
<keyword evidence="3" id="KW-0808">Transferase</keyword>
<dbReference type="GO" id="GO:0061733">
    <property type="term" value="F:protein-lysine-acetyltransferase activity"/>
    <property type="evidence" value="ECO:0007669"/>
    <property type="project" value="TreeGrafter"/>
</dbReference>
<keyword evidence="6" id="KW-0862">Zinc</keyword>
<dbReference type="PANTHER" id="PTHR45884">
    <property type="entry name" value="N-ACETYLTRANSFERASE ECO"/>
    <property type="match status" value="1"/>
</dbReference>
<keyword evidence="7" id="KW-0539">Nucleus</keyword>
<dbReference type="PANTHER" id="PTHR45884:SF2">
    <property type="entry name" value="N-ACETYLTRANSFERASE ECO"/>
    <property type="match status" value="1"/>
</dbReference>
<feature type="compositionally biased region" description="Polar residues" evidence="10">
    <location>
        <begin position="406"/>
        <end position="423"/>
    </location>
</feature>
<feature type="region of interest" description="Disordered" evidence="10">
    <location>
        <begin position="395"/>
        <end position="433"/>
    </location>
</feature>
<dbReference type="AlphaFoldDB" id="A0AAN8PMB4"/>
<dbReference type="Proteomes" id="UP001347796">
    <property type="component" value="Unassembled WGS sequence"/>
</dbReference>
<evidence type="ECO:0000259" key="12">
    <source>
        <dbReference type="Pfam" id="PF13880"/>
    </source>
</evidence>
<gene>
    <name evidence="13" type="ORF">SNE40_011879</name>
</gene>
<dbReference type="InterPro" id="IPR028009">
    <property type="entry name" value="ESCO_Acetyltransf_dom"/>
</dbReference>
<feature type="region of interest" description="Disordered" evidence="10">
    <location>
        <begin position="1"/>
        <end position="99"/>
    </location>
</feature>
<proteinExistence type="inferred from homology"/>
<protein>
    <recommendedName>
        <fullName evidence="15">N-acetyltransferase ESCO2</fullName>
    </recommendedName>
</protein>